<proteinExistence type="predicted"/>
<comment type="caution">
    <text evidence="2">The sequence shown here is derived from an EMBL/GenBank/DDBJ whole genome shotgun (WGS) entry which is preliminary data.</text>
</comment>
<dbReference type="InterPro" id="IPR013654">
    <property type="entry name" value="PAS_2"/>
</dbReference>
<evidence type="ECO:0000313" key="2">
    <source>
        <dbReference type="EMBL" id="GER89260.1"/>
    </source>
</evidence>
<keyword evidence="3" id="KW-1185">Reference proteome</keyword>
<accession>A0A5J4KS55</accession>
<sequence>MSNTTQLLLGIAPEQFLQQDLADFLPAAQITEIRAALQLAEIEAANPLLITPQSGQGEARVFDGVVHRVVGHENELLLLELEVAPDQNKVHIPNFYQVMRTSATVLRGLPVYWICVSLRLKWYAS</sequence>
<evidence type="ECO:0000259" key="1">
    <source>
        <dbReference type="Pfam" id="PF08446"/>
    </source>
</evidence>
<name>A0A5J4KS55_9CHLR</name>
<dbReference type="GO" id="GO:0006355">
    <property type="term" value="P:regulation of DNA-templated transcription"/>
    <property type="evidence" value="ECO:0007669"/>
    <property type="project" value="InterPro"/>
</dbReference>
<feature type="domain" description="PAS fold-2" evidence="1">
    <location>
        <begin position="2"/>
        <end position="83"/>
    </location>
</feature>
<gene>
    <name evidence="2" type="ORF">KDW_34220</name>
</gene>
<dbReference type="Gene3D" id="3.30.450.20">
    <property type="entry name" value="PAS domain"/>
    <property type="match status" value="1"/>
</dbReference>
<dbReference type="Pfam" id="PF08446">
    <property type="entry name" value="PAS_2"/>
    <property type="match status" value="1"/>
</dbReference>
<dbReference type="EMBL" id="BKZW01000001">
    <property type="protein sequence ID" value="GER89260.1"/>
    <property type="molecule type" value="Genomic_DNA"/>
</dbReference>
<evidence type="ECO:0000313" key="3">
    <source>
        <dbReference type="Proteomes" id="UP000326912"/>
    </source>
</evidence>
<dbReference type="SUPFAM" id="SSF55785">
    <property type="entry name" value="PYP-like sensor domain (PAS domain)"/>
    <property type="match status" value="1"/>
</dbReference>
<dbReference type="Proteomes" id="UP000326912">
    <property type="component" value="Unassembled WGS sequence"/>
</dbReference>
<reference evidence="2 3" key="1">
    <citation type="submission" date="2019-10" db="EMBL/GenBank/DDBJ databases">
        <title>Dictyobacter vulcani sp. nov., within the class Ktedonobacteria, isolated from soil of volcanic Mt. Zao.</title>
        <authorList>
            <person name="Zheng Y."/>
            <person name="Wang C.M."/>
            <person name="Sakai Y."/>
            <person name="Abe K."/>
            <person name="Yokota A."/>
            <person name="Yabe S."/>
        </authorList>
    </citation>
    <scope>NUCLEOTIDE SEQUENCE [LARGE SCALE GENOMIC DNA]</scope>
    <source>
        <strain evidence="2 3">W12</strain>
    </source>
</reference>
<dbReference type="AlphaFoldDB" id="A0A5J4KS55"/>
<organism evidence="2 3">
    <name type="scientific">Dictyobacter vulcani</name>
    <dbReference type="NCBI Taxonomy" id="2607529"/>
    <lineage>
        <taxon>Bacteria</taxon>
        <taxon>Bacillati</taxon>
        <taxon>Chloroflexota</taxon>
        <taxon>Ktedonobacteria</taxon>
        <taxon>Ktedonobacterales</taxon>
        <taxon>Dictyobacteraceae</taxon>
        <taxon>Dictyobacter</taxon>
    </lineage>
</organism>
<protein>
    <recommendedName>
        <fullName evidence="1">PAS fold-2 domain-containing protein</fullName>
    </recommendedName>
</protein>
<dbReference type="InterPro" id="IPR035965">
    <property type="entry name" value="PAS-like_dom_sf"/>
</dbReference>